<dbReference type="SUPFAM" id="SSF54534">
    <property type="entry name" value="FKBP-like"/>
    <property type="match status" value="2"/>
</dbReference>
<dbReference type="GO" id="GO:0003755">
    <property type="term" value="F:peptidyl-prolyl cis-trans isomerase activity"/>
    <property type="evidence" value="ECO:0007669"/>
    <property type="project" value="UniProtKB-EC"/>
</dbReference>
<comment type="similarity">
    <text evidence="2">Belongs to the FKBP-type PPIase family.</text>
</comment>
<feature type="domain" description="PPIase FKBP-type" evidence="9">
    <location>
        <begin position="234"/>
        <end position="321"/>
    </location>
</feature>
<accession>A0ABT7SG51</accession>
<dbReference type="Pfam" id="PF00254">
    <property type="entry name" value="FKBP_C"/>
    <property type="match status" value="1"/>
</dbReference>
<dbReference type="EC" id="5.2.1.8" evidence="3 6"/>
<dbReference type="PROSITE" id="PS51257">
    <property type="entry name" value="PROKAR_LIPOPROTEIN"/>
    <property type="match status" value="1"/>
</dbReference>
<evidence type="ECO:0000256" key="6">
    <source>
        <dbReference type="PROSITE-ProRule" id="PRU00277"/>
    </source>
</evidence>
<evidence type="ECO:0000313" key="10">
    <source>
        <dbReference type="EMBL" id="MDM7855150.1"/>
    </source>
</evidence>
<dbReference type="Gene3D" id="3.10.50.40">
    <property type="match status" value="2"/>
</dbReference>
<gene>
    <name evidence="10" type="ORF">QRT04_09420</name>
</gene>
<comment type="catalytic activity">
    <reaction evidence="1 6">
        <text>[protein]-peptidylproline (omega=180) = [protein]-peptidylproline (omega=0)</text>
        <dbReference type="Rhea" id="RHEA:16237"/>
        <dbReference type="Rhea" id="RHEA-COMP:10747"/>
        <dbReference type="Rhea" id="RHEA-COMP:10748"/>
        <dbReference type="ChEBI" id="CHEBI:83833"/>
        <dbReference type="ChEBI" id="CHEBI:83834"/>
        <dbReference type="EC" id="5.2.1.8"/>
    </reaction>
</comment>
<evidence type="ECO:0000256" key="5">
    <source>
        <dbReference type="ARBA" id="ARBA00023235"/>
    </source>
</evidence>
<feature type="chain" id="PRO_5045526846" description="peptidylprolyl isomerase" evidence="8">
    <location>
        <begin position="25"/>
        <end position="321"/>
    </location>
</feature>
<proteinExistence type="inferred from homology"/>
<feature type="compositionally biased region" description="Low complexity" evidence="7">
    <location>
        <begin position="32"/>
        <end position="51"/>
    </location>
</feature>
<sequence>MRRTSLVRAAAAATVAIAVAGGLAACGGSGGSSDATGTSTAGATPSPSASADHPADVAAVGKIVVTGDAGKEPKVTLPSKPFNVTTTVVRTVSEGTGPVVKKGQLATLHEFIVSGADGSTAQSSYASTPLSITIGESSGLTEFDAALATAHVGSRIVVADAQNGPTYVYVFELTGAKDIPARASGTAVAPKAGLPKVTLDKDGKPSIAKPTGTAPTSLVVQPLIKGKGAVVKNGQTAIVKYTGWLWNGTKFDSSWDKGSTFPFTVGKGQVIPGWDKAVAGQTVGSQILVVVPPSDGYGSTAQGSIPANSTLVFVVDILAAS</sequence>
<keyword evidence="11" id="KW-1185">Reference proteome</keyword>
<name>A0ABT7SG51_9CELL</name>
<evidence type="ECO:0000256" key="2">
    <source>
        <dbReference type="ARBA" id="ARBA00006577"/>
    </source>
</evidence>
<feature type="region of interest" description="Disordered" evidence="7">
    <location>
        <begin position="29"/>
        <end position="54"/>
    </location>
</feature>
<dbReference type="RefSeq" id="WP_289454956.1">
    <property type="nucleotide sequence ID" value="NZ_JAUCGQ010000001.1"/>
</dbReference>
<evidence type="ECO:0000313" key="11">
    <source>
        <dbReference type="Proteomes" id="UP001529338"/>
    </source>
</evidence>
<evidence type="ECO:0000256" key="4">
    <source>
        <dbReference type="ARBA" id="ARBA00023110"/>
    </source>
</evidence>
<feature type="signal peptide" evidence="8">
    <location>
        <begin position="1"/>
        <end position="24"/>
    </location>
</feature>
<evidence type="ECO:0000259" key="9">
    <source>
        <dbReference type="PROSITE" id="PS50059"/>
    </source>
</evidence>
<evidence type="ECO:0000256" key="1">
    <source>
        <dbReference type="ARBA" id="ARBA00000971"/>
    </source>
</evidence>
<keyword evidence="8" id="KW-0732">Signal</keyword>
<dbReference type="PROSITE" id="PS50059">
    <property type="entry name" value="FKBP_PPIASE"/>
    <property type="match status" value="1"/>
</dbReference>
<dbReference type="PANTHER" id="PTHR43811">
    <property type="entry name" value="FKBP-TYPE PEPTIDYL-PROLYL CIS-TRANS ISOMERASE FKPA"/>
    <property type="match status" value="1"/>
</dbReference>
<evidence type="ECO:0000256" key="3">
    <source>
        <dbReference type="ARBA" id="ARBA00013194"/>
    </source>
</evidence>
<dbReference type="InterPro" id="IPR046357">
    <property type="entry name" value="PPIase_dom_sf"/>
</dbReference>
<evidence type="ECO:0000256" key="8">
    <source>
        <dbReference type="SAM" id="SignalP"/>
    </source>
</evidence>
<dbReference type="Proteomes" id="UP001529338">
    <property type="component" value="Unassembled WGS sequence"/>
</dbReference>
<dbReference type="InterPro" id="IPR001179">
    <property type="entry name" value="PPIase_FKBP_dom"/>
</dbReference>
<keyword evidence="4 6" id="KW-0697">Rotamase</keyword>
<protein>
    <recommendedName>
        <fullName evidence="3 6">peptidylprolyl isomerase</fullName>
        <ecNumber evidence="3 6">5.2.1.8</ecNumber>
    </recommendedName>
</protein>
<comment type="caution">
    <text evidence="10">The sequence shown here is derived from an EMBL/GenBank/DDBJ whole genome shotgun (WGS) entry which is preliminary data.</text>
</comment>
<dbReference type="PANTHER" id="PTHR43811:SF19">
    <property type="entry name" value="39 KDA FK506-BINDING NUCLEAR PROTEIN"/>
    <property type="match status" value="1"/>
</dbReference>
<organism evidence="10 11">
    <name type="scientific">Cellulomonas alba</name>
    <dbReference type="NCBI Taxonomy" id="3053467"/>
    <lineage>
        <taxon>Bacteria</taxon>
        <taxon>Bacillati</taxon>
        <taxon>Actinomycetota</taxon>
        <taxon>Actinomycetes</taxon>
        <taxon>Micrococcales</taxon>
        <taxon>Cellulomonadaceae</taxon>
        <taxon>Cellulomonas</taxon>
    </lineage>
</organism>
<reference evidence="10 11" key="1">
    <citation type="submission" date="2023-06" db="EMBL/GenBank/DDBJ databases">
        <title>Cellulomonas sp. MW4 Whole genome sequence.</title>
        <authorList>
            <person name="Park S."/>
        </authorList>
    </citation>
    <scope>NUCLEOTIDE SEQUENCE [LARGE SCALE GENOMIC DNA]</scope>
    <source>
        <strain evidence="10 11">MW4</strain>
    </source>
</reference>
<keyword evidence="5 6" id="KW-0413">Isomerase</keyword>
<evidence type="ECO:0000256" key="7">
    <source>
        <dbReference type="SAM" id="MobiDB-lite"/>
    </source>
</evidence>
<dbReference type="EMBL" id="JAUCGQ010000001">
    <property type="protein sequence ID" value="MDM7855150.1"/>
    <property type="molecule type" value="Genomic_DNA"/>
</dbReference>